<dbReference type="GO" id="GO:0000278">
    <property type="term" value="P:mitotic cell cycle"/>
    <property type="evidence" value="ECO:0007669"/>
    <property type="project" value="TreeGrafter"/>
</dbReference>
<dbReference type="Gene3D" id="1.20.120.1900">
    <property type="entry name" value="Gamma-tubulin complex, C-terminal domain"/>
    <property type="match status" value="1"/>
</dbReference>
<accession>A0A8S0V4L2</accession>
<dbReference type="Gramene" id="OE9A116847T1">
    <property type="protein sequence ID" value="OE9A116847C1"/>
    <property type="gene ID" value="OE9A116847"/>
</dbReference>
<dbReference type="GO" id="GO:0051011">
    <property type="term" value="F:microtubule minus-end binding"/>
    <property type="evidence" value="ECO:0007669"/>
    <property type="project" value="TreeGrafter"/>
</dbReference>
<dbReference type="GO" id="GO:0007020">
    <property type="term" value="P:microtubule nucleation"/>
    <property type="evidence" value="ECO:0007669"/>
    <property type="project" value="InterPro"/>
</dbReference>
<keyword evidence="3 5" id="KW-0493">Microtubule</keyword>
<dbReference type="GO" id="GO:0000930">
    <property type="term" value="C:gamma-tubulin complex"/>
    <property type="evidence" value="ECO:0007669"/>
    <property type="project" value="TreeGrafter"/>
</dbReference>
<dbReference type="GO" id="GO:0005874">
    <property type="term" value="C:microtubule"/>
    <property type="evidence" value="ECO:0007669"/>
    <property type="project" value="UniProtKB-KW"/>
</dbReference>
<comment type="caution">
    <text evidence="8">The sequence shown here is derived from an EMBL/GenBank/DDBJ whole genome shotgun (WGS) entry which is preliminary data.</text>
</comment>
<evidence type="ECO:0000313" key="9">
    <source>
        <dbReference type="Proteomes" id="UP000594638"/>
    </source>
</evidence>
<evidence type="ECO:0000256" key="3">
    <source>
        <dbReference type="ARBA" id="ARBA00022701"/>
    </source>
</evidence>
<dbReference type="GO" id="GO:0051225">
    <property type="term" value="P:spindle assembly"/>
    <property type="evidence" value="ECO:0007669"/>
    <property type="project" value="TreeGrafter"/>
</dbReference>
<evidence type="ECO:0000256" key="1">
    <source>
        <dbReference type="ARBA" id="ARBA00010337"/>
    </source>
</evidence>
<reference evidence="8 9" key="1">
    <citation type="submission" date="2019-12" db="EMBL/GenBank/DDBJ databases">
        <authorList>
            <person name="Alioto T."/>
            <person name="Alioto T."/>
            <person name="Gomez Garrido J."/>
        </authorList>
    </citation>
    <scope>NUCLEOTIDE SEQUENCE [LARGE SCALE GENOMIC DNA]</scope>
</reference>
<sequence>MTPLLTAPATNLENEASLTGLTLSEVVSLVALIADGEHISGYLWNDNRLDSSFGFVEEIQRLEERDGTLPAVTSSNKAWHKLLTDRLAQKRDMSSGYAQRNPLNSLIVKGVKLTSDEIDELPQTFCPENPAITAIFGENCGTGSAHNSTDYTSGFQFGEFEGNVEDREMLKLLLPFPALLPLFQECLISYIKKRTDHIGENMLSKLLHYWRLLDELDVLRAIYLLGSVIFTKLDKGESLDDDFKLNTISQESIRNSADNVLLRTPDSLVVSMTKNPGSSEDDNLSVSTPRKGRSQSFGIDVFDSLKFSYKIAWPLELIANLEAMKKYNQVMIFLLKVKRAKFVLDKARRWMWKYRGTATTNCKSHWLLEQKLHFVDAFHQYVMDRVYHNAWRELCEQTTVAETLDEAIELIDSCMQWGLIASCINNIFGLALDFYSVQRNLSSGGAISAIKAKCDKEVYWIEKQFDDCMAFLLRILSVNLNVRQFPYLAALGTHINYNYYHMSKSRFLTASSSRNLHST</sequence>
<dbReference type="GO" id="GO:0043015">
    <property type="term" value="F:gamma-tubulin binding"/>
    <property type="evidence" value="ECO:0007669"/>
    <property type="project" value="InterPro"/>
</dbReference>
<proteinExistence type="inferred from homology"/>
<organism evidence="8 9">
    <name type="scientific">Olea europaea subsp. europaea</name>
    <dbReference type="NCBI Taxonomy" id="158383"/>
    <lineage>
        <taxon>Eukaryota</taxon>
        <taxon>Viridiplantae</taxon>
        <taxon>Streptophyta</taxon>
        <taxon>Embryophyta</taxon>
        <taxon>Tracheophyta</taxon>
        <taxon>Spermatophyta</taxon>
        <taxon>Magnoliopsida</taxon>
        <taxon>eudicotyledons</taxon>
        <taxon>Gunneridae</taxon>
        <taxon>Pentapetalae</taxon>
        <taxon>asterids</taxon>
        <taxon>lamiids</taxon>
        <taxon>Lamiales</taxon>
        <taxon>Oleaceae</taxon>
        <taxon>Oleeae</taxon>
        <taxon>Olea</taxon>
    </lineage>
</organism>
<dbReference type="InterPro" id="IPR042241">
    <property type="entry name" value="GCP_C_sf"/>
</dbReference>
<dbReference type="Proteomes" id="UP000594638">
    <property type="component" value="Unassembled WGS sequence"/>
</dbReference>
<evidence type="ECO:0000256" key="2">
    <source>
        <dbReference type="ARBA" id="ARBA00022490"/>
    </source>
</evidence>
<dbReference type="InterPro" id="IPR040457">
    <property type="entry name" value="GCP_C"/>
</dbReference>
<feature type="compositionally biased region" description="Polar residues" evidence="6">
    <location>
        <begin position="273"/>
        <end position="288"/>
    </location>
</feature>
<keyword evidence="4 5" id="KW-0206">Cytoskeleton</keyword>
<comment type="function">
    <text evidence="5">Component of the gamma-tubulin ring complex (gTuRC) which mediates microtubule nucleation.</text>
</comment>
<evidence type="ECO:0000256" key="6">
    <source>
        <dbReference type="SAM" id="MobiDB-lite"/>
    </source>
</evidence>
<evidence type="ECO:0000313" key="8">
    <source>
        <dbReference type="EMBL" id="CAA3024801.1"/>
    </source>
</evidence>
<dbReference type="PANTHER" id="PTHR19302:SF33">
    <property type="entry name" value="GAMMA-TUBULIN COMPLEX COMPONENT 5"/>
    <property type="match status" value="1"/>
</dbReference>
<dbReference type="InterPro" id="IPR007259">
    <property type="entry name" value="GCP"/>
</dbReference>
<dbReference type="PANTHER" id="PTHR19302">
    <property type="entry name" value="GAMMA TUBULIN COMPLEX PROTEIN"/>
    <property type="match status" value="1"/>
</dbReference>
<comment type="similarity">
    <text evidence="1 5">Belongs to the TUBGCP family.</text>
</comment>
<comment type="subcellular location">
    <subcellularLocation>
        <location evidence="5">Cytoplasm</location>
        <location evidence="5">Cytoskeleton</location>
        <location evidence="5">Microtubule organizing center</location>
    </subcellularLocation>
</comment>
<dbReference type="GO" id="GO:0000922">
    <property type="term" value="C:spindle pole"/>
    <property type="evidence" value="ECO:0007669"/>
    <property type="project" value="InterPro"/>
</dbReference>
<protein>
    <recommendedName>
        <fullName evidence="5">Gamma-tubulin complex component</fullName>
    </recommendedName>
</protein>
<keyword evidence="2 5" id="KW-0963">Cytoplasm</keyword>
<evidence type="ECO:0000256" key="5">
    <source>
        <dbReference type="RuleBase" id="RU363050"/>
    </source>
</evidence>
<keyword evidence="9" id="KW-1185">Reference proteome</keyword>
<dbReference type="AlphaFoldDB" id="A0A8S0V4L2"/>
<dbReference type="OrthoDB" id="66546at2759"/>
<gene>
    <name evidence="8" type="ORF">OLEA9_A116847</name>
</gene>
<dbReference type="GO" id="GO:0051321">
    <property type="term" value="P:meiotic cell cycle"/>
    <property type="evidence" value="ECO:0007669"/>
    <property type="project" value="TreeGrafter"/>
</dbReference>
<feature type="domain" description="Gamma tubulin complex component C-terminal" evidence="7">
    <location>
        <begin position="213"/>
        <end position="500"/>
    </location>
</feature>
<dbReference type="EMBL" id="CACTIH010009116">
    <property type="protein sequence ID" value="CAA3024801.1"/>
    <property type="molecule type" value="Genomic_DNA"/>
</dbReference>
<evidence type="ECO:0000259" key="7">
    <source>
        <dbReference type="Pfam" id="PF04130"/>
    </source>
</evidence>
<feature type="region of interest" description="Disordered" evidence="6">
    <location>
        <begin position="273"/>
        <end position="292"/>
    </location>
</feature>
<dbReference type="Pfam" id="PF04130">
    <property type="entry name" value="GCP_C_terminal"/>
    <property type="match status" value="1"/>
</dbReference>
<evidence type="ECO:0000256" key="4">
    <source>
        <dbReference type="ARBA" id="ARBA00023212"/>
    </source>
</evidence>
<name>A0A8S0V4L2_OLEEU</name>
<dbReference type="GO" id="GO:0031122">
    <property type="term" value="P:cytoplasmic microtubule organization"/>
    <property type="evidence" value="ECO:0007669"/>
    <property type="project" value="TreeGrafter"/>
</dbReference>